<feature type="region of interest" description="Disordered" evidence="5">
    <location>
        <begin position="1"/>
        <end position="59"/>
    </location>
</feature>
<dbReference type="PROSITE" id="PS50893">
    <property type="entry name" value="ABC_TRANSPORTER_2"/>
    <property type="match status" value="1"/>
</dbReference>
<dbReference type="GO" id="GO:0016020">
    <property type="term" value="C:membrane"/>
    <property type="evidence" value="ECO:0007669"/>
    <property type="project" value="InterPro"/>
</dbReference>
<evidence type="ECO:0000256" key="4">
    <source>
        <dbReference type="ARBA" id="ARBA00022967"/>
    </source>
</evidence>
<dbReference type="CDD" id="cd03260">
    <property type="entry name" value="ABC_PstB_phosphate_transporter"/>
    <property type="match status" value="1"/>
</dbReference>
<dbReference type="InterPro" id="IPR017871">
    <property type="entry name" value="ABC_transporter-like_CS"/>
</dbReference>
<organism evidence="7">
    <name type="scientific">uncultured Solirubrobacterales bacterium</name>
    <dbReference type="NCBI Taxonomy" id="768556"/>
    <lineage>
        <taxon>Bacteria</taxon>
        <taxon>Bacillati</taxon>
        <taxon>Actinomycetota</taxon>
        <taxon>Thermoleophilia</taxon>
        <taxon>Solirubrobacterales</taxon>
        <taxon>environmental samples</taxon>
    </lineage>
</organism>
<dbReference type="EMBL" id="CADCVU010000211">
    <property type="protein sequence ID" value="CAA9520045.1"/>
    <property type="molecule type" value="Genomic_DNA"/>
</dbReference>
<proteinExistence type="predicted"/>
<keyword evidence="2" id="KW-0547">Nucleotide-binding</keyword>
<evidence type="ECO:0000313" key="7">
    <source>
        <dbReference type="EMBL" id="CAA9520045.1"/>
    </source>
</evidence>
<keyword evidence="4" id="KW-1278">Translocase</keyword>
<feature type="compositionally biased region" description="Basic and acidic residues" evidence="5">
    <location>
        <begin position="1"/>
        <end position="16"/>
    </location>
</feature>
<evidence type="ECO:0000256" key="3">
    <source>
        <dbReference type="ARBA" id="ARBA00022840"/>
    </source>
</evidence>
<reference evidence="7" key="1">
    <citation type="submission" date="2020-02" db="EMBL/GenBank/DDBJ databases">
        <authorList>
            <person name="Meier V. D."/>
        </authorList>
    </citation>
    <scope>NUCLEOTIDE SEQUENCE</scope>
    <source>
        <strain evidence="7">AVDCRST_MAG45</strain>
    </source>
</reference>
<dbReference type="InterPro" id="IPR003593">
    <property type="entry name" value="AAA+_ATPase"/>
</dbReference>
<evidence type="ECO:0000256" key="1">
    <source>
        <dbReference type="ARBA" id="ARBA00022448"/>
    </source>
</evidence>
<keyword evidence="1" id="KW-0813">Transport</keyword>
<keyword evidence="3 7" id="KW-0067">ATP-binding</keyword>
<dbReference type="InterPro" id="IPR003439">
    <property type="entry name" value="ABC_transporter-like_ATP-bd"/>
</dbReference>
<dbReference type="PANTHER" id="PTHR43423:SF1">
    <property type="entry name" value="ABC TRANSPORTER I FAMILY MEMBER 17"/>
    <property type="match status" value="1"/>
</dbReference>
<dbReference type="InterPro" id="IPR027417">
    <property type="entry name" value="P-loop_NTPase"/>
</dbReference>
<evidence type="ECO:0000259" key="6">
    <source>
        <dbReference type="PROSITE" id="PS50893"/>
    </source>
</evidence>
<name>A0A6J4TCW1_9ACTN</name>
<feature type="domain" description="ABC transporter" evidence="6">
    <location>
        <begin position="62"/>
        <end position="311"/>
    </location>
</feature>
<dbReference type="GO" id="GO:0005315">
    <property type="term" value="F:phosphate transmembrane transporter activity"/>
    <property type="evidence" value="ECO:0007669"/>
    <property type="project" value="InterPro"/>
</dbReference>
<evidence type="ECO:0000256" key="2">
    <source>
        <dbReference type="ARBA" id="ARBA00022741"/>
    </source>
</evidence>
<sequence>MKQVTERPESSSEGRSAESAAGAGPVPAGTQTGNGRTTGPGTDPAAAGGGTAKPSLDTPPVFEIENLNVRYGDKLAVHDVSFGIEERRITALIGASGCGKSTFIRSLNRMNDLIPSATVDGSVRYHGQDLYASEVDAVLVRKRIGMVFQKPNPFPKSIYDNIAFGPRVLGMDGDMDEIVERALRRGALWDEVKDRLKTNAFGMSGGQQQRLCIARALATDPDVILMDEPASALDPISTGRIEDLMFELKERVSIVIVTHNMQQAARVSDMTAFFTVVVDEASGHRHGEVVEYDETEKVFTNPSDERTEAYVTGRVG</sequence>
<dbReference type="Pfam" id="PF00005">
    <property type="entry name" value="ABC_tran"/>
    <property type="match status" value="1"/>
</dbReference>
<dbReference type="SUPFAM" id="SSF52540">
    <property type="entry name" value="P-loop containing nucleoside triphosphate hydrolases"/>
    <property type="match status" value="1"/>
</dbReference>
<feature type="compositionally biased region" description="Low complexity" evidence="5">
    <location>
        <begin position="35"/>
        <end position="46"/>
    </location>
</feature>
<dbReference type="NCBIfam" id="TIGR00972">
    <property type="entry name" value="3a0107s01c2"/>
    <property type="match status" value="1"/>
</dbReference>
<gene>
    <name evidence="7" type="ORF">AVDCRST_MAG45-2443</name>
</gene>
<dbReference type="GO" id="GO:0016887">
    <property type="term" value="F:ATP hydrolysis activity"/>
    <property type="evidence" value="ECO:0007669"/>
    <property type="project" value="InterPro"/>
</dbReference>
<dbReference type="GO" id="GO:0005524">
    <property type="term" value="F:ATP binding"/>
    <property type="evidence" value="ECO:0007669"/>
    <property type="project" value="UniProtKB-KW"/>
</dbReference>
<dbReference type="Gene3D" id="3.40.50.300">
    <property type="entry name" value="P-loop containing nucleotide triphosphate hydrolases"/>
    <property type="match status" value="1"/>
</dbReference>
<dbReference type="AlphaFoldDB" id="A0A6J4TCW1"/>
<evidence type="ECO:0000256" key="5">
    <source>
        <dbReference type="SAM" id="MobiDB-lite"/>
    </source>
</evidence>
<accession>A0A6J4TCW1</accession>
<dbReference type="GO" id="GO:0035435">
    <property type="term" value="P:phosphate ion transmembrane transport"/>
    <property type="evidence" value="ECO:0007669"/>
    <property type="project" value="InterPro"/>
</dbReference>
<dbReference type="PANTHER" id="PTHR43423">
    <property type="entry name" value="ABC TRANSPORTER I FAMILY MEMBER 17"/>
    <property type="match status" value="1"/>
</dbReference>
<dbReference type="InterPro" id="IPR005670">
    <property type="entry name" value="PstB-like"/>
</dbReference>
<protein>
    <submittedName>
        <fullName evidence="7">Phosphate transport ATP-binding protein PstB</fullName>
    </submittedName>
</protein>
<dbReference type="PROSITE" id="PS00211">
    <property type="entry name" value="ABC_TRANSPORTER_1"/>
    <property type="match status" value="1"/>
</dbReference>
<dbReference type="SMART" id="SM00382">
    <property type="entry name" value="AAA"/>
    <property type="match status" value="1"/>
</dbReference>